<dbReference type="EMBL" id="FOPM01000017">
    <property type="protein sequence ID" value="SFG92550.1"/>
    <property type="molecule type" value="Genomic_DNA"/>
</dbReference>
<gene>
    <name evidence="1" type="ORF">SAMN05192565_11767</name>
</gene>
<evidence type="ECO:0000313" key="2">
    <source>
        <dbReference type="Proteomes" id="UP000199229"/>
    </source>
</evidence>
<reference evidence="2" key="1">
    <citation type="submission" date="2016-10" db="EMBL/GenBank/DDBJ databases">
        <authorList>
            <person name="Varghese N."/>
            <person name="Submissions S."/>
        </authorList>
    </citation>
    <scope>NUCLEOTIDE SEQUENCE [LARGE SCALE GENOMIC DNA]</scope>
    <source>
        <strain evidence="2">Gh-105</strain>
    </source>
</reference>
<dbReference type="OrthoDB" id="7875283at2"/>
<protein>
    <submittedName>
        <fullName evidence="1">Uncharacterized protein</fullName>
    </submittedName>
</protein>
<accession>A0A1I2VTR5</accession>
<organism evidence="1 2">
    <name type="scientific">Methylobacterium gossipiicola</name>
    <dbReference type="NCBI Taxonomy" id="582675"/>
    <lineage>
        <taxon>Bacteria</taxon>
        <taxon>Pseudomonadati</taxon>
        <taxon>Pseudomonadota</taxon>
        <taxon>Alphaproteobacteria</taxon>
        <taxon>Hyphomicrobiales</taxon>
        <taxon>Methylobacteriaceae</taxon>
        <taxon>Methylobacterium</taxon>
    </lineage>
</organism>
<proteinExistence type="predicted"/>
<keyword evidence="2" id="KW-1185">Reference proteome</keyword>
<dbReference type="Proteomes" id="UP000199229">
    <property type="component" value="Unassembled WGS sequence"/>
</dbReference>
<dbReference type="AlphaFoldDB" id="A0A1I2VTR5"/>
<evidence type="ECO:0000313" key="1">
    <source>
        <dbReference type="EMBL" id="SFG92550.1"/>
    </source>
</evidence>
<sequence>MSTGARTLLARLAAGEVLLVTMTALSGRLFCLSPSGRAVTARLAEAAIGADLVVPAGDGLFGPAFSQTWRLRREDRADADTP</sequence>
<dbReference type="STRING" id="582675.SAMN05192565_11767"/>
<name>A0A1I2VTR5_9HYPH</name>
<dbReference type="RefSeq" id="WP_091973201.1">
    <property type="nucleotide sequence ID" value="NZ_FOPM01000017.1"/>
</dbReference>